<dbReference type="WBParaSite" id="SVE_0942000.1">
    <property type="protein sequence ID" value="SVE_0942000.1"/>
    <property type="gene ID" value="SVE_0942000"/>
</dbReference>
<reference evidence="3" key="2">
    <citation type="submission" date="2015-08" db="UniProtKB">
        <authorList>
            <consortium name="WormBaseParasite"/>
        </authorList>
    </citation>
    <scope>IDENTIFICATION</scope>
</reference>
<dbReference type="AlphaFoldDB" id="A0A0K0FK56"/>
<proteinExistence type="predicted"/>
<dbReference type="Pfam" id="PF15389">
    <property type="entry name" value="DUF4612"/>
    <property type="match status" value="1"/>
</dbReference>
<evidence type="ECO:0000313" key="3">
    <source>
        <dbReference type="WBParaSite" id="SVE_0942000.1"/>
    </source>
</evidence>
<sequence length="124" mass="13874">MGCRLSKSISQSDLQDLCKEKHLTIRDNIEKTNCNGNTICCTNTTPIDENVREEKNTLYLPNETIDSKKNNSNNNGLLSINNPTSNGKQLSLIESSSQIEFFKMLDEKIAQGAKNLPPELKDDD</sequence>
<evidence type="ECO:0000256" key="1">
    <source>
        <dbReference type="SAM" id="MobiDB-lite"/>
    </source>
</evidence>
<organism evidence="2 3">
    <name type="scientific">Strongyloides venezuelensis</name>
    <name type="common">Threadworm</name>
    <dbReference type="NCBI Taxonomy" id="75913"/>
    <lineage>
        <taxon>Eukaryota</taxon>
        <taxon>Metazoa</taxon>
        <taxon>Ecdysozoa</taxon>
        <taxon>Nematoda</taxon>
        <taxon>Chromadorea</taxon>
        <taxon>Rhabditida</taxon>
        <taxon>Tylenchina</taxon>
        <taxon>Panagrolaimomorpha</taxon>
        <taxon>Strongyloidoidea</taxon>
        <taxon>Strongyloididae</taxon>
        <taxon>Strongyloides</taxon>
    </lineage>
</organism>
<reference evidence="2" key="1">
    <citation type="submission" date="2014-07" db="EMBL/GenBank/DDBJ databases">
        <authorList>
            <person name="Martin A.A"/>
            <person name="De Silva N."/>
        </authorList>
    </citation>
    <scope>NUCLEOTIDE SEQUENCE</scope>
</reference>
<feature type="compositionally biased region" description="Low complexity" evidence="1">
    <location>
        <begin position="70"/>
        <end position="82"/>
    </location>
</feature>
<name>A0A0K0FK56_STRVS</name>
<dbReference type="Proteomes" id="UP000035680">
    <property type="component" value="Unassembled WGS sequence"/>
</dbReference>
<protein>
    <submittedName>
        <fullName evidence="3">Uncharacterized protein</fullName>
    </submittedName>
</protein>
<keyword evidence="2" id="KW-1185">Reference proteome</keyword>
<accession>A0A0K0FK56</accession>
<dbReference type="InterPro" id="IPR027967">
    <property type="entry name" value="DUF4612"/>
</dbReference>
<evidence type="ECO:0000313" key="2">
    <source>
        <dbReference type="Proteomes" id="UP000035680"/>
    </source>
</evidence>
<feature type="region of interest" description="Disordered" evidence="1">
    <location>
        <begin position="63"/>
        <end position="87"/>
    </location>
</feature>